<feature type="domain" description="WD repeat-containing protein 75 second beta-propeller" evidence="10">
    <location>
        <begin position="374"/>
        <end position="663"/>
    </location>
</feature>
<organism evidence="11 12">
    <name type="scientific">Mucor plumbeus</name>
    <dbReference type="NCBI Taxonomy" id="97098"/>
    <lineage>
        <taxon>Eukaryota</taxon>
        <taxon>Fungi</taxon>
        <taxon>Fungi incertae sedis</taxon>
        <taxon>Mucoromycota</taxon>
        <taxon>Mucoromycotina</taxon>
        <taxon>Mucoromycetes</taxon>
        <taxon>Mucorales</taxon>
        <taxon>Mucorineae</taxon>
        <taxon>Mucoraceae</taxon>
        <taxon>Mucor</taxon>
    </lineage>
</organism>
<comment type="caution">
    <text evidence="11">The sequence shown here is derived from an EMBL/GenBank/DDBJ whole genome shotgun (WGS) entry which is preliminary data.</text>
</comment>
<dbReference type="EMBL" id="JAEPRC010000291">
    <property type="protein sequence ID" value="KAG2201170.1"/>
    <property type="molecule type" value="Genomic_DNA"/>
</dbReference>
<evidence type="ECO:0000256" key="6">
    <source>
        <dbReference type="ARBA" id="ARBA00023163"/>
    </source>
</evidence>
<dbReference type="SUPFAM" id="SSF50978">
    <property type="entry name" value="WD40 repeat-like"/>
    <property type="match status" value="1"/>
</dbReference>
<feature type="region of interest" description="Disordered" evidence="9">
    <location>
        <begin position="1"/>
        <end position="35"/>
    </location>
</feature>
<name>A0A8H7UZ55_9FUNG</name>
<sequence>MPSTRSHKATPVKDVEHTSSHKKHESPNKIVHSKNAGGNISEYPVEFTKDSKYFFSSVGSCVKIFSMATGAVVKVLSQSPATGGHSNKITRVILNPKNHLQLYTASLDGTIKLWDYNDDILLKTYNVNAPIQSMVMSPETSGYAYIVVKSDEGKDKLADNTIVYRFAFGNSDEPTQMRNICSLKDCTTIDITKDGKWLAFGARYKAYVWPINKSIEDVPETQLRQHVFVEQITVLKFHPHKPILAVGDKSGKITCIANYISEESKDHVRSIHHWHHLPVGCITFMADGSYLLSGGEESVMVIWQLDTGHKQFLPRMGGSIASITISPNHRFYCLGLDDNSIRLVNSVTQSIEQVIQGLQYAQADNALNPLSTGLIIEPRNHHVVLNGVQGSLQFYDAVADSHVMDLEVVPMNRVVRAGEKEIIHAHVAHVAFLHNGEWMATVDMRDDKVTTPELFLKFWRWDPDTQGYKLHTRVDYPHTKPITSLTFNPISRQGPMAITTSEDKTFKVWNLSTDLGRSYQNGEAAWICRSVGVYRDSVPRTASFSEDGSILAVAFGQATTIWDPYLNSIQAVLAQPNPEDVEKLSFLGDNCPFLIAKSKSHLYVWNILTCKVWWSYKISVDHLAIDTVSNQFAIVRNHPRTNESRITVFEPKSPVPIALQHLNYTCLSVAWLPKEQQDENTASLPSTLLCLSNKYEMAIHTIKSRLAFNSKSSSKKEAIIPSVSLDDNDNTDIGLLNDMYGKRENEKETDEQAQIRLKTVQTMREEAMSANKKDRAIRRREEGDASGLSAPSHVLPGVETLFDTFMSSIMSLRINEEPSTTTTTEDMEVDDDETMNDDLQQQQQDNLLLQDNITKSANDDLPSLISYFSQKLEQNPVSNNANKTQDSSSSDDDSDEEDPSKIDW</sequence>
<dbReference type="InterPro" id="IPR015943">
    <property type="entry name" value="WD40/YVTN_repeat-like_dom_sf"/>
</dbReference>
<feature type="compositionally biased region" description="Acidic residues" evidence="9">
    <location>
        <begin position="889"/>
        <end position="898"/>
    </location>
</feature>
<comment type="subcellular location">
    <subcellularLocation>
        <location evidence="1">Nucleus</location>
        <location evidence="1">Nucleolus</location>
    </subcellularLocation>
</comment>
<evidence type="ECO:0000256" key="2">
    <source>
        <dbReference type="ARBA" id="ARBA00022517"/>
    </source>
</evidence>
<evidence type="ECO:0000256" key="4">
    <source>
        <dbReference type="ARBA" id="ARBA00022574"/>
    </source>
</evidence>
<evidence type="ECO:0000256" key="3">
    <source>
        <dbReference type="ARBA" id="ARBA00022552"/>
    </source>
</evidence>
<dbReference type="Gene3D" id="2.130.10.10">
    <property type="entry name" value="YVTN repeat-like/Quinoprotein amine dehydrogenase"/>
    <property type="match status" value="3"/>
</dbReference>
<gene>
    <name evidence="11" type="ORF">INT46_001137</name>
</gene>
<protein>
    <recommendedName>
        <fullName evidence="10">WD repeat-containing protein 75 second beta-propeller domain-containing protein</fullName>
    </recommendedName>
</protein>
<feature type="compositionally biased region" description="Basic and acidic residues" evidence="9">
    <location>
        <begin position="765"/>
        <end position="783"/>
    </location>
</feature>
<dbReference type="InterPro" id="IPR011047">
    <property type="entry name" value="Quinoprotein_ADH-like_sf"/>
</dbReference>
<keyword evidence="4 8" id="KW-0853">WD repeat</keyword>
<dbReference type="InterPro" id="IPR036322">
    <property type="entry name" value="WD40_repeat_dom_sf"/>
</dbReference>
<accession>A0A8H7UZ55</accession>
<evidence type="ECO:0000256" key="9">
    <source>
        <dbReference type="SAM" id="MobiDB-lite"/>
    </source>
</evidence>
<dbReference type="GO" id="GO:0032040">
    <property type="term" value="C:small-subunit processome"/>
    <property type="evidence" value="ECO:0007669"/>
    <property type="project" value="InterPro"/>
</dbReference>
<dbReference type="OrthoDB" id="4096at2759"/>
<feature type="compositionally biased region" description="Basic residues" evidence="9">
    <location>
        <begin position="1"/>
        <end position="10"/>
    </location>
</feature>
<feature type="region of interest" description="Disordered" evidence="9">
    <location>
        <begin position="813"/>
        <end position="836"/>
    </location>
</feature>
<dbReference type="GO" id="GO:0045943">
    <property type="term" value="P:positive regulation of transcription by RNA polymerase I"/>
    <property type="evidence" value="ECO:0007669"/>
    <property type="project" value="InterPro"/>
</dbReference>
<dbReference type="PANTHER" id="PTHR44215:SF1">
    <property type="entry name" value="WD REPEAT-CONTAINING PROTEIN 75"/>
    <property type="match status" value="1"/>
</dbReference>
<evidence type="ECO:0000256" key="5">
    <source>
        <dbReference type="ARBA" id="ARBA00022737"/>
    </source>
</evidence>
<keyword evidence="6" id="KW-0804">Transcription</keyword>
<keyword evidence="3" id="KW-0698">rRNA processing</keyword>
<evidence type="ECO:0000256" key="1">
    <source>
        <dbReference type="ARBA" id="ARBA00004604"/>
    </source>
</evidence>
<feature type="region of interest" description="Disordered" evidence="9">
    <location>
        <begin position="866"/>
        <end position="904"/>
    </location>
</feature>
<dbReference type="PROSITE" id="PS50294">
    <property type="entry name" value="WD_REPEATS_REGION"/>
    <property type="match status" value="1"/>
</dbReference>
<dbReference type="Proteomes" id="UP000650833">
    <property type="component" value="Unassembled WGS sequence"/>
</dbReference>
<dbReference type="PANTHER" id="PTHR44215">
    <property type="entry name" value="WD REPEAT-CONTAINING PROTEIN 75"/>
    <property type="match status" value="1"/>
</dbReference>
<dbReference type="GO" id="GO:0003723">
    <property type="term" value="F:RNA binding"/>
    <property type="evidence" value="ECO:0007669"/>
    <property type="project" value="InterPro"/>
</dbReference>
<dbReference type="SUPFAM" id="SSF50998">
    <property type="entry name" value="Quinoprotein alcohol dehydrogenase-like"/>
    <property type="match status" value="1"/>
</dbReference>
<dbReference type="SMART" id="SM00320">
    <property type="entry name" value="WD40"/>
    <property type="match status" value="7"/>
</dbReference>
<dbReference type="Pfam" id="PF23769">
    <property type="entry name" value="Beta-prop_WDR75_2nd"/>
    <property type="match status" value="1"/>
</dbReference>
<evidence type="ECO:0000313" key="12">
    <source>
        <dbReference type="Proteomes" id="UP000650833"/>
    </source>
</evidence>
<feature type="repeat" description="WD" evidence="8">
    <location>
        <begin position="82"/>
        <end position="124"/>
    </location>
</feature>
<dbReference type="Pfam" id="PF23869">
    <property type="entry name" value="Beta-prop_WDR75_1st"/>
    <property type="match status" value="1"/>
</dbReference>
<dbReference type="InterPro" id="IPR057644">
    <property type="entry name" value="Beta-prop_WDR75_2nd"/>
</dbReference>
<dbReference type="InterPro" id="IPR053826">
    <property type="entry name" value="WDR75"/>
</dbReference>
<evidence type="ECO:0000313" key="11">
    <source>
        <dbReference type="EMBL" id="KAG2201170.1"/>
    </source>
</evidence>
<feature type="region of interest" description="Disordered" evidence="9">
    <location>
        <begin position="765"/>
        <end position="792"/>
    </location>
</feature>
<keyword evidence="5" id="KW-0677">Repeat</keyword>
<dbReference type="GO" id="GO:0006364">
    <property type="term" value="P:rRNA processing"/>
    <property type="evidence" value="ECO:0007669"/>
    <property type="project" value="UniProtKB-KW"/>
</dbReference>
<dbReference type="InterPro" id="IPR001680">
    <property type="entry name" value="WD40_rpt"/>
</dbReference>
<evidence type="ECO:0000256" key="8">
    <source>
        <dbReference type="PROSITE-ProRule" id="PRU00221"/>
    </source>
</evidence>
<keyword evidence="12" id="KW-1185">Reference proteome</keyword>
<feature type="compositionally biased region" description="Acidic residues" evidence="9">
    <location>
        <begin position="825"/>
        <end position="836"/>
    </location>
</feature>
<evidence type="ECO:0000259" key="10">
    <source>
        <dbReference type="Pfam" id="PF23769"/>
    </source>
</evidence>
<proteinExistence type="predicted"/>
<feature type="repeat" description="WD" evidence="8">
    <location>
        <begin position="272"/>
        <end position="313"/>
    </location>
</feature>
<reference evidence="11" key="1">
    <citation type="submission" date="2020-12" db="EMBL/GenBank/DDBJ databases">
        <title>Metabolic potential, ecology and presence of endohyphal bacteria is reflected in genomic diversity of Mucoromycotina.</title>
        <authorList>
            <person name="Muszewska A."/>
            <person name="Okrasinska A."/>
            <person name="Steczkiewicz K."/>
            <person name="Drgas O."/>
            <person name="Orlowska M."/>
            <person name="Perlinska-Lenart U."/>
            <person name="Aleksandrzak-Piekarczyk T."/>
            <person name="Szatraj K."/>
            <person name="Zielenkiewicz U."/>
            <person name="Pilsyk S."/>
            <person name="Malc E."/>
            <person name="Mieczkowski P."/>
            <person name="Kruszewska J.S."/>
            <person name="Biernat P."/>
            <person name="Pawlowska J."/>
        </authorList>
    </citation>
    <scope>NUCLEOTIDE SEQUENCE</scope>
    <source>
        <strain evidence="11">CBS 226.32</strain>
    </source>
</reference>
<dbReference type="AlphaFoldDB" id="A0A8H7UZ55"/>
<feature type="compositionally biased region" description="Polar residues" evidence="9">
    <location>
        <begin position="866"/>
        <end position="885"/>
    </location>
</feature>
<dbReference type="PROSITE" id="PS50082">
    <property type="entry name" value="WD_REPEATS_2"/>
    <property type="match status" value="3"/>
</dbReference>
<evidence type="ECO:0000256" key="7">
    <source>
        <dbReference type="ARBA" id="ARBA00023242"/>
    </source>
</evidence>
<keyword evidence="7" id="KW-0539">Nucleus</keyword>
<feature type="repeat" description="WD" evidence="8">
    <location>
        <begin position="475"/>
        <end position="513"/>
    </location>
</feature>
<dbReference type="GO" id="GO:2000234">
    <property type="term" value="P:positive regulation of rRNA processing"/>
    <property type="evidence" value="ECO:0007669"/>
    <property type="project" value="TreeGrafter"/>
</dbReference>
<keyword evidence="2" id="KW-0690">Ribosome biogenesis</keyword>